<comment type="caution">
    <text evidence="14">The sequence shown here is derived from an EMBL/GenBank/DDBJ whole genome shotgun (WGS) entry which is preliminary data.</text>
</comment>
<comment type="catalytic activity">
    <reaction evidence="11">
        <text>a hydroperoxide + [thioredoxin]-dithiol = an alcohol + [thioredoxin]-disulfide + H2O</text>
        <dbReference type="Rhea" id="RHEA:62620"/>
        <dbReference type="Rhea" id="RHEA-COMP:10698"/>
        <dbReference type="Rhea" id="RHEA-COMP:10700"/>
        <dbReference type="ChEBI" id="CHEBI:15377"/>
        <dbReference type="ChEBI" id="CHEBI:29950"/>
        <dbReference type="ChEBI" id="CHEBI:30879"/>
        <dbReference type="ChEBI" id="CHEBI:35924"/>
        <dbReference type="ChEBI" id="CHEBI:50058"/>
        <dbReference type="EC" id="1.11.1.24"/>
    </reaction>
</comment>
<comment type="similarity">
    <text evidence="9">Belongs to the peroxiredoxin family. BCP/PrxQ subfamily.</text>
</comment>
<proteinExistence type="inferred from homology"/>
<dbReference type="EMBL" id="JAWCUA010000003">
    <property type="protein sequence ID" value="MDU0112127.1"/>
    <property type="molecule type" value="Genomic_DNA"/>
</dbReference>
<evidence type="ECO:0000256" key="10">
    <source>
        <dbReference type="ARBA" id="ARBA00042639"/>
    </source>
</evidence>
<evidence type="ECO:0000256" key="4">
    <source>
        <dbReference type="ARBA" id="ARBA00022862"/>
    </source>
</evidence>
<protein>
    <recommendedName>
        <fullName evidence="2">thioredoxin-dependent peroxiredoxin</fullName>
        <ecNumber evidence="2">1.11.1.24</ecNumber>
    </recommendedName>
    <alternativeName>
        <fullName evidence="8">Thioredoxin peroxidase</fullName>
    </alternativeName>
    <alternativeName>
        <fullName evidence="10">Thioredoxin-dependent peroxiredoxin Bcp</fullName>
    </alternativeName>
</protein>
<organism evidence="14 15">
    <name type="scientific">Psychrosphaera aquimarina</name>
    <dbReference type="NCBI Taxonomy" id="2044854"/>
    <lineage>
        <taxon>Bacteria</taxon>
        <taxon>Pseudomonadati</taxon>
        <taxon>Pseudomonadota</taxon>
        <taxon>Gammaproteobacteria</taxon>
        <taxon>Alteromonadales</taxon>
        <taxon>Pseudoalteromonadaceae</taxon>
        <taxon>Psychrosphaera</taxon>
    </lineage>
</organism>
<evidence type="ECO:0000256" key="11">
    <source>
        <dbReference type="ARBA" id="ARBA00049091"/>
    </source>
</evidence>
<evidence type="ECO:0000313" key="15">
    <source>
        <dbReference type="Proteomes" id="UP001257914"/>
    </source>
</evidence>
<accession>A0ABU3QXG3</accession>
<dbReference type="SUPFAM" id="SSF52833">
    <property type="entry name" value="Thioredoxin-like"/>
    <property type="match status" value="1"/>
</dbReference>
<dbReference type="Gene3D" id="3.40.30.10">
    <property type="entry name" value="Glutaredoxin"/>
    <property type="match status" value="1"/>
</dbReference>
<evidence type="ECO:0000256" key="1">
    <source>
        <dbReference type="ARBA" id="ARBA00003330"/>
    </source>
</evidence>
<keyword evidence="5" id="KW-0560">Oxidoreductase</keyword>
<evidence type="ECO:0000256" key="9">
    <source>
        <dbReference type="ARBA" id="ARBA00038489"/>
    </source>
</evidence>
<dbReference type="InterPro" id="IPR036249">
    <property type="entry name" value="Thioredoxin-like_sf"/>
</dbReference>
<dbReference type="PROSITE" id="PS51352">
    <property type="entry name" value="THIOREDOXIN_2"/>
    <property type="match status" value="1"/>
</dbReference>
<gene>
    <name evidence="14" type="ORF">RT723_03750</name>
</gene>
<keyword evidence="6" id="KW-1015">Disulfide bond</keyword>
<evidence type="ECO:0000256" key="3">
    <source>
        <dbReference type="ARBA" id="ARBA00022559"/>
    </source>
</evidence>
<dbReference type="RefSeq" id="WP_315945934.1">
    <property type="nucleotide sequence ID" value="NZ_JAWCUA010000003.1"/>
</dbReference>
<dbReference type="PANTHER" id="PTHR42801">
    <property type="entry name" value="THIOREDOXIN-DEPENDENT PEROXIDE REDUCTASE"/>
    <property type="match status" value="1"/>
</dbReference>
<dbReference type="InterPro" id="IPR000866">
    <property type="entry name" value="AhpC/TSA"/>
</dbReference>
<dbReference type="Proteomes" id="UP001257914">
    <property type="component" value="Unassembled WGS sequence"/>
</dbReference>
<evidence type="ECO:0000256" key="2">
    <source>
        <dbReference type="ARBA" id="ARBA00013017"/>
    </source>
</evidence>
<evidence type="ECO:0000256" key="6">
    <source>
        <dbReference type="ARBA" id="ARBA00023157"/>
    </source>
</evidence>
<evidence type="ECO:0000313" key="14">
    <source>
        <dbReference type="EMBL" id="MDU0112127.1"/>
    </source>
</evidence>
<evidence type="ECO:0000256" key="12">
    <source>
        <dbReference type="SAM" id="SignalP"/>
    </source>
</evidence>
<dbReference type="EC" id="1.11.1.24" evidence="2"/>
<evidence type="ECO:0000256" key="7">
    <source>
        <dbReference type="ARBA" id="ARBA00023284"/>
    </source>
</evidence>
<keyword evidence="12" id="KW-0732">Signal</keyword>
<sequence>MNNNVLTKPLVAVMTALSLFACGLIGITAADDSHLEQSYSDLAVSSIMTGNAPKDFTLSDSSGQQVNLEQTLQTQNILLIFYRGDWCPYCIDQFSTIQSVLPELKDYNVKLLAVSPDEVSAAKNTKRQFGQGYTFLSDSKLEVTKAYGIASEKSLPHPAVYLLKQADSIAESEVVWMYASTDHTTRPNGEQLLAKIKTVFAKVQ</sequence>
<keyword evidence="3" id="KW-0575">Peroxidase</keyword>
<feature type="signal peptide" evidence="12">
    <location>
        <begin position="1"/>
        <end position="21"/>
    </location>
</feature>
<keyword evidence="7" id="KW-0676">Redox-active center</keyword>
<dbReference type="PANTHER" id="PTHR42801:SF7">
    <property type="entry name" value="SLL1159 PROTEIN"/>
    <property type="match status" value="1"/>
</dbReference>
<keyword evidence="15" id="KW-1185">Reference proteome</keyword>
<dbReference type="Pfam" id="PF00578">
    <property type="entry name" value="AhpC-TSA"/>
    <property type="match status" value="1"/>
</dbReference>
<comment type="function">
    <text evidence="1">Thiol-specific peroxidase that catalyzes the reduction of hydrogen peroxide and organic hydroperoxides to water and alcohols, respectively. Plays a role in cell protection against oxidative stress by detoxifying peroxides and as sensor of hydrogen peroxide-mediated signaling events.</text>
</comment>
<keyword evidence="4" id="KW-0049">Antioxidant</keyword>
<dbReference type="InterPro" id="IPR050924">
    <property type="entry name" value="Peroxiredoxin_BCP/PrxQ"/>
</dbReference>
<evidence type="ECO:0000256" key="5">
    <source>
        <dbReference type="ARBA" id="ARBA00023002"/>
    </source>
</evidence>
<evidence type="ECO:0000259" key="13">
    <source>
        <dbReference type="PROSITE" id="PS51352"/>
    </source>
</evidence>
<evidence type="ECO:0000256" key="8">
    <source>
        <dbReference type="ARBA" id="ARBA00032824"/>
    </source>
</evidence>
<name>A0ABU3QXG3_9GAMM</name>
<dbReference type="InterPro" id="IPR013766">
    <property type="entry name" value="Thioredoxin_domain"/>
</dbReference>
<feature type="domain" description="Thioredoxin" evidence="13">
    <location>
        <begin position="47"/>
        <end position="201"/>
    </location>
</feature>
<feature type="chain" id="PRO_5047297971" description="thioredoxin-dependent peroxiredoxin" evidence="12">
    <location>
        <begin position="22"/>
        <end position="204"/>
    </location>
</feature>
<reference evidence="14 15" key="1">
    <citation type="submission" date="2023-10" db="EMBL/GenBank/DDBJ databases">
        <title>Psychrosphaera aquimaarina strain SW33 isolated from seawater.</title>
        <authorList>
            <person name="Bayburt H."/>
            <person name="Kim J.M."/>
            <person name="Choi B.J."/>
            <person name="Jeon C.O."/>
        </authorList>
    </citation>
    <scope>NUCLEOTIDE SEQUENCE [LARGE SCALE GENOMIC DNA]</scope>
    <source>
        <strain evidence="14 15">KCTC 52743</strain>
    </source>
</reference>